<organism evidence="1 2">
    <name type="scientific">Hexamita inflata</name>
    <dbReference type="NCBI Taxonomy" id="28002"/>
    <lineage>
        <taxon>Eukaryota</taxon>
        <taxon>Metamonada</taxon>
        <taxon>Diplomonadida</taxon>
        <taxon>Hexamitidae</taxon>
        <taxon>Hexamitinae</taxon>
        <taxon>Hexamita</taxon>
    </lineage>
</organism>
<protein>
    <submittedName>
        <fullName evidence="1">Hypothetical_protein</fullName>
    </submittedName>
</protein>
<evidence type="ECO:0000313" key="2">
    <source>
        <dbReference type="Proteomes" id="UP001642409"/>
    </source>
</evidence>
<name>A0ABP1M3E8_9EUKA</name>
<evidence type="ECO:0000313" key="1">
    <source>
        <dbReference type="EMBL" id="CAL6098840.1"/>
    </source>
</evidence>
<gene>
    <name evidence="1" type="ORF">HINF_LOCUS69795</name>
</gene>
<keyword evidence="2" id="KW-1185">Reference proteome</keyword>
<comment type="caution">
    <text evidence="1">The sequence shown here is derived from an EMBL/GenBank/DDBJ whole genome shotgun (WGS) entry which is preliminary data.</text>
</comment>
<accession>A0ABP1M3E8</accession>
<dbReference type="Proteomes" id="UP001642409">
    <property type="component" value="Unassembled WGS sequence"/>
</dbReference>
<dbReference type="EMBL" id="CAXDID020000514">
    <property type="protein sequence ID" value="CAL6098840.1"/>
    <property type="molecule type" value="Genomic_DNA"/>
</dbReference>
<reference evidence="1 2" key="1">
    <citation type="submission" date="2024-07" db="EMBL/GenBank/DDBJ databases">
        <authorList>
            <person name="Akdeniz Z."/>
        </authorList>
    </citation>
    <scope>NUCLEOTIDE SEQUENCE [LARGE SCALE GENOMIC DNA]</scope>
</reference>
<sequence>MNIVSQNRYKPYMGPLVILIVPPAENHAHHAEARDRNVKLDLTNVRTSEDLYQEAVRFSKRKSCFLPTVRSLNNATIAFDALSQRCTIVKVVTLQVDTVYANQFRTKLQNIVDCTMKTFK</sequence>
<proteinExistence type="predicted"/>